<keyword evidence="3" id="KW-1185">Reference proteome</keyword>
<feature type="transmembrane region" description="Helical" evidence="1">
    <location>
        <begin position="212"/>
        <end position="235"/>
    </location>
</feature>
<dbReference type="AlphaFoldDB" id="A0A9N8DRR1"/>
<sequence>MNMELDDPSAKKAMFAGTSKEAAFEDEFAEGYIAPSHFVEGEDLPVAAAVSTTKGKQEDNAVLLQIVAPATMGAGFSLYVECEGSKYLVKVPKGGVEEGQTFTAHGRPGQTAITGGWRDGLFECCHPMEGEFSCLAWCFTPCAFALLMDSLRMDCFCRRDSGIPRHAVFYFMCALGIVNTVLYIATNQQAFDAAYTSPYATRTQAPQPADPVLSLTFVALVWYTIFVFVAVRYFARRKYGIPGNLCLDFLATKFCACCSALQIYRHMKSSGHEPDLFRAETKATLAPQAALASKASLV</sequence>
<organism evidence="2 3">
    <name type="scientific">Seminavis robusta</name>
    <dbReference type="NCBI Taxonomy" id="568900"/>
    <lineage>
        <taxon>Eukaryota</taxon>
        <taxon>Sar</taxon>
        <taxon>Stramenopiles</taxon>
        <taxon>Ochrophyta</taxon>
        <taxon>Bacillariophyta</taxon>
        <taxon>Bacillariophyceae</taxon>
        <taxon>Bacillariophycidae</taxon>
        <taxon>Naviculales</taxon>
        <taxon>Naviculaceae</taxon>
        <taxon>Seminavis</taxon>
    </lineage>
</organism>
<dbReference type="InterPro" id="IPR006461">
    <property type="entry name" value="PLAC_motif_containing"/>
</dbReference>
<dbReference type="Proteomes" id="UP001153069">
    <property type="component" value="Unassembled WGS sequence"/>
</dbReference>
<dbReference type="PANTHER" id="PTHR15907">
    <property type="entry name" value="DUF614 FAMILY PROTEIN-RELATED"/>
    <property type="match status" value="1"/>
</dbReference>
<dbReference type="NCBIfam" id="TIGR01571">
    <property type="entry name" value="A_thal_Cys_rich"/>
    <property type="match status" value="1"/>
</dbReference>
<dbReference type="OrthoDB" id="1045822at2759"/>
<proteinExistence type="predicted"/>
<reference evidence="2" key="1">
    <citation type="submission" date="2020-06" db="EMBL/GenBank/DDBJ databases">
        <authorList>
            <consortium name="Plant Systems Biology data submission"/>
        </authorList>
    </citation>
    <scope>NUCLEOTIDE SEQUENCE</scope>
    <source>
        <strain evidence="2">D6</strain>
    </source>
</reference>
<dbReference type="EMBL" id="CAICTM010000234">
    <property type="protein sequence ID" value="CAB9505546.1"/>
    <property type="molecule type" value="Genomic_DNA"/>
</dbReference>
<gene>
    <name evidence="2" type="ORF">SEMRO_235_G094650.1</name>
</gene>
<dbReference type="Pfam" id="PF04749">
    <property type="entry name" value="PLAC8"/>
    <property type="match status" value="1"/>
</dbReference>
<keyword evidence="1" id="KW-0472">Membrane</keyword>
<comment type="caution">
    <text evidence="2">The sequence shown here is derived from an EMBL/GenBank/DDBJ whole genome shotgun (WGS) entry which is preliminary data.</text>
</comment>
<evidence type="ECO:0000313" key="3">
    <source>
        <dbReference type="Proteomes" id="UP001153069"/>
    </source>
</evidence>
<accession>A0A9N8DRR1</accession>
<name>A0A9N8DRR1_9STRA</name>
<evidence type="ECO:0000313" key="2">
    <source>
        <dbReference type="EMBL" id="CAB9505546.1"/>
    </source>
</evidence>
<evidence type="ECO:0000256" key="1">
    <source>
        <dbReference type="SAM" id="Phobius"/>
    </source>
</evidence>
<keyword evidence="1" id="KW-0812">Transmembrane</keyword>
<protein>
    <submittedName>
        <fullName evidence="2">Uncharacterized protein</fullName>
    </submittedName>
</protein>
<keyword evidence="1" id="KW-1133">Transmembrane helix</keyword>
<feature type="transmembrane region" description="Helical" evidence="1">
    <location>
        <begin position="167"/>
        <end position="185"/>
    </location>
</feature>